<evidence type="ECO:0000313" key="1">
    <source>
        <dbReference type="EMBL" id="KAF9645758.1"/>
    </source>
</evidence>
<name>A0ACB6Z8Z4_THEGA</name>
<accession>A0ACB6Z8Z4</accession>
<dbReference type="EMBL" id="MU118079">
    <property type="protein sequence ID" value="KAF9645758.1"/>
    <property type="molecule type" value="Genomic_DNA"/>
</dbReference>
<dbReference type="Proteomes" id="UP000886501">
    <property type="component" value="Unassembled WGS sequence"/>
</dbReference>
<proteinExistence type="predicted"/>
<reference evidence="1" key="1">
    <citation type="submission" date="2019-10" db="EMBL/GenBank/DDBJ databases">
        <authorList>
            <consortium name="DOE Joint Genome Institute"/>
            <person name="Kuo A."/>
            <person name="Miyauchi S."/>
            <person name="Kiss E."/>
            <person name="Drula E."/>
            <person name="Kohler A."/>
            <person name="Sanchez-Garcia M."/>
            <person name="Andreopoulos B."/>
            <person name="Barry K.W."/>
            <person name="Bonito G."/>
            <person name="Buee M."/>
            <person name="Carver A."/>
            <person name="Chen C."/>
            <person name="Cichocki N."/>
            <person name="Clum A."/>
            <person name="Culley D."/>
            <person name="Crous P.W."/>
            <person name="Fauchery L."/>
            <person name="Girlanda M."/>
            <person name="Hayes R."/>
            <person name="Keri Z."/>
            <person name="Labutti K."/>
            <person name="Lipzen A."/>
            <person name="Lombard V."/>
            <person name="Magnuson J."/>
            <person name="Maillard F."/>
            <person name="Morin E."/>
            <person name="Murat C."/>
            <person name="Nolan M."/>
            <person name="Ohm R."/>
            <person name="Pangilinan J."/>
            <person name="Pereira M."/>
            <person name="Perotto S."/>
            <person name="Peter M."/>
            <person name="Riley R."/>
            <person name="Sitrit Y."/>
            <person name="Stielow B."/>
            <person name="Szollosi G."/>
            <person name="Zifcakova L."/>
            <person name="Stursova M."/>
            <person name="Spatafora J.W."/>
            <person name="Tedersoo L."/>
            <person name="Vaario L.-M."/>
            <person name="Yamada A."/>
            <person name="Yan M."/>
            <person name="Wang P."/>
            <person name="Xu J."/>
            <person name="Bruns T."/>
            <person name="Baldrian P."/>
            <person name="Vilgalys R."/>
            <person name="Henrissat B."/>
            <person name="Grigoriev I.V."/>
            <person name="Hibbett D."/>
            <person name="Nagy L.G."/>
            <person name="Martin F.M."/>
        </authorList>
    </citation>
    <scope>NUCLEOTIDE SEQUENCE</scope>
    <source>
        <strain evidence="1">P2</strain>
    </source>
</reference>
<gene>
    <name evidence="1" type="ORF">BDM02DRAFT_3189444</name>
</gene>
<keyword evidence="2" id="KW-1185">Reference proteome</keyword>
<reference evidence="1" key="2">
    <citation type="journal article" date="2020" name="Nat. Commun.">
        <title>Large-scale genome sequencing of mycorrhizal fungi provides insights into the early evolution of symbiotic traits.</title>
        <authorList>
            <person name="Miyauchi S."/>
            <person name="Kiss E."/>
            <person name="Kuo A."/>
            <person name="Drula E."/>
            <person name="Kohler A."/>
            <person name="Sanchez-Garcia M."/>
            <person name="Morin E."/>
            <person name="Andreopoulos B."/>
            <person name="Barry K.W."/>
            <person name="Bonito G."/>
            <person name="Buee M."/>
            <person name="Carver A."/>
            <person name="Chen C."/>
            <person name="Cichocki N."/>
            <person name="Clum A."/>
            <person name="Culley D."/>
            <person name="Crous P.W."/>
            <person name="Fauchery L."/>
            <person name="Girlanda M."/>
            <person name="Hayes R.D."/>
            <person name="Keri Z."/>
            <person name="LaButti K."/>
            <person name="Lipzen A."/>
            <person name="Lombard V."/>
            <person name="Magnuson J."/>
            <person name="Maillard F."/>
            <person name="Murat C."/>
            <person name="Nolan M."/>
            <person name="Ohm R.A."/>
            <person name="Pangilinan J."/>
            <person name="Pereira M.F."/>
            <person name="Perotto S."/>
            <person name="Peter M."/>
            <person name="Pfister S."/>
            <person name="Riley R."/>
            <person name="Sitrit Y."/>
            <person name="Stielow J.B."/>
            <person name="Szollosi G."/>
            <person name="Zifcakova L."/>
            <person name="Stursova M."/>
            <person name="Spatafora J.W."/>
            <person name="Tedersoo L."/>
            <person name="Vaario L.M."/>
            <person name="Yamada A."/>
            <person name="Yan M."/>
            <person name="Wang P."/>
            <person name="Xu J."/>
            <person name="Bruns T."/>
            <person name="Baldrian P."/>
            <person name="Vilgalys R."/>
            <person name="Dunand C."/>
            <person name="Henrissat B."/>
            <person name="Grigoriev I.V."/>
            <person name="Hibbett D."/>
            <person name="Nagy L.G."/>
            <person name="Martin F.M."/>
        </authorList>
    </citation>
    <scope>NUCLEOTIDE SEQUENCE</scope>
    <source>
        <strain evidence="1">P2</strain>
    </source>
</reference>
<evidence type="ECO:0000313" key="2">
    <source>
        <dbReference type="Proteomes" id="UP000886501"/>
    </source>
</evidence>
<organism evidence="1 2">
    <name type="scientific">Thelephora ganbajun</name>
    <name type="common">Ganba fungus</name>
    <dbReference type="NCBI Taxonomy" id="370292"/>
    <lineage>
        <taxon>Eukaryota</taxon>
        <taxon>Fungi</taxon>
        <taxon>Dikarya</taxon>
        <taxon>Basidiomycota</taxon>
        <taxon>Agaricomycotina</taxon>
        <taxon>Agaricomycetes</taxon>
        <taxon>Thelephorales</taxon>
        <taxon>Thelephoraceae</taxon>
        <taxon>Thelephora</taxon>
    </lineage>
</organism>
<protein>
    <submittedName>
        <fullName evidence="1">Uncharacterized protein</fullName>
    </submittedName>
</protein>
<sequence length="181" mass="19710">MTNLLGAFFSSYHTTASFSAIVLKARCHAPPPLPGLFTAALIVLSLYALTSVFYYVLTAGLAAVIISSALSLVDGSEGVHYWHISRPSSGSAASSPQYSLEPTARLVLRYDDKGNESTREVFIPLDLDKEGVFDVKAVVKSPAPWVVIYRLGEFHLSERVVGEHEDYGIFQGEREEESGVV</sequence>
<comment type="caution">
    <text evidence="1">The sequence shown here is derived from an EMBL/GenBank/DDBJ whole genome shotgun (WGS) entry which is preliminary data.</text>
</comment>